<dbReference type="PANTHER" id="PTHR42938:SF47">
    <property type="entry name" value="HYDROXYPYRUVATE REDUCTASE"/>
    <property type="match status" value="1"/>
</dbReference>
<dbReference type="GO" id="GO:0051287">
    <property type="term" value="F:NAD binding"/>
    <property type="evidence" value="ECO:0007669"/>
    <property type="project" value="InterPro"/>
</dbReference>
<sequence length="307" mass="33484">MKRVLIATEKPFAPAAVNQMVGILEQAGYEVKRLEKYASKAELLDAVKDVNALIVRSDIVDRAVLDAAKELQVVVRAGSGFDNLDLVTCTEKGMVAMNTPGQNSNAVAELAIGMMIFMSRGQFKGVSGTELKGKTIGVYGCGNIGRRVARIAQGLGMKVIALDPCITKVSMEPYDVKVVQNVAELFSESDFLSLHIPANEKTKKSVNFDMMNKMPKGATIINTARKEVIDEDGLKKMLEERPDFKYISDIAPTNHDELAGKFDFRYYSTPKKQGAETSEANVNAGVAAAEQIVAFFESGDQAYRVNK</sequence>
<evidence type="ECO:0000313" key="4">
    <source>
        <dbReference type="EMBL" id="BBE16971.1"/>
    </source>
</evidence>
<evidence type="ECO:0000313" key="5">
    <source>
        <dbReference type="Proteomes" id="UP001193389"/>
    </source>
</evidence>
<dbReference type="SUPFAM" id="SSF52283">
    <property type="entry name" value="Formate/glycerate dehydrogenase catalytic domain-like"/>
    <property type="match status" value="1"/>
</dbReference>
<dbReference type="InterPro" id="IPR036291">
    <property type="entry name" value="NAD(P)-bd_dom_sf"/>
</dbReference>
<gene>
    <name evidence="4" type="ORF">AQPE_1118</name>
</gene>
<evidence type="ECO:0000259" key="3">
    <source>
        <dbReference type="Pfam" id="PF02826"/>
    </source>
</evidence>
<evidence type="ECO:0000256" key="1">
    <source>
        <dbReference type="RuleBase" id="RU003719"/>
    </source>
</evidence>
<proteinExistence type="inferred from homology"/>
<keyword evidence="5" id="KW-1185">Reference proteome</keyword>
<accession>A0A5K7S5Y6</accession>
<dbReference type="Pfam" id="PF02826">
    <property type="entry name" value="2-Hacid_dh_C"/>
    <property type="match status" value="1"/>
</dbReference>
<evidence type="ECO:0000259" key="2">
    <source>
        <dbReference type="Pfam" id="PF00389"/>
    </source>
</evidence>
<dbReference type="EMBL" id="AP018694">
    <property type="protein sequence ID" value="BBE16971.1"/>
    <property type="molecule type" value="Genomic_DNA"/>
</dbReference>
<dbReference type="InterPro" id="IPR006140">
    <property type="entry name" value="D-isomer_DH_NAD-bd"/>
</dbReference>
<dbReference type="PANTHER" id="PTHR42938">
    <property type="entry name" value="FORMATE DEHYDROGENASE 1"/>
    <property type="match status" value="1"/>
</dbReference>
<name>A0A5K7S5Y6_9BACT</name>
<dbReference type="Proteomes" id="UP001193389">
    <property type="component" value="Chromosome"/>
</dbReference>
<dbReference type="RefSeq" id="WP_318350003.1">
    <property type="nucleotide sequence ID" value="NZ_AP018694.1"/>
</dbReference>
<dbReference type="FunFam" id="3.40.50.720:FF:000492">
    <property type="entry name" value="D3-phosphoglycerate dehydrogenase, putative"/>
    <property type="match status" value="1"/>
</dbReference>
<dbReference type="AlphaFoldDB" id="A0A5K7S5Y6"/>
<reference evidence="4" key="1">
    <citation type="journal article" date="2020" name="Int. J. Syst. Evol. Microbiol.">
        <title>Aquipluma nitroreducens gen. nov. sp. nov., a novel facultatively anaerobic bacterium isolated from a freshwater lake.</title>
        <authorList>
            <person name="Watanabe M."/>
            <person name="Kojima H."/>
            <person name="Fukui M."/>
        </authorList>
    </citation>
    <scope>NUCLEOTIDE SEQUENCE</scope>
    <source>
        <strain evidence="4">MeG22</strain>
    </source>
</reference>
<protein>
    <submittedName>
        <fullName evidence="4">D-3-phosphoglycerate dehydrogenase</fullName>
    </submittedName>
</protein>
<dbReference type="SUPFAM" id="SSF51735">
    <property type="entry name" value="NAD(P)-binding Rossmann-fold domains"/>
    <property type="match status" value="1"/>
</dbReference>
<organism evidence="4 5">
    <name type="scientific">Aquipluma nitroreducens</name>
    <dbReference type="NCBI Taxonomy" id="2010828"/>
    <lineage>
        <taxon>Bacteria</taxon>
        <taxon>Pseudomonadati</taxon>
        <taxon>Bacteroidota</taxon>
        <taxon>Bacteroidia</taxon>
        <taxon>Marinilabiliales</taxon>
        <taxon>Prolixibacteraceae</taxon>
        <taxon>Aquipluma</taxon>
    </lineage>
</organism>
<dbReference type="KEGG" id="anf:AQPE_1118"/>
<dbReference type="InterPro" id="IPR006139">
    <property type="entry name" value="D-isomer_2_OHA_DH_cat_dom"/>
</dbReference>
<dbReference type="Gene3D" id="3.40.50.720">
    <property type="entry name" value="NAD(P)-binding Rossmann-like Domain"/>
    <property type="match status" value="2"/>
</dbReference>
<dbReference type="Pfam" id="PF00389">
    <property type="entry name" value="2-Hacid_dh"/>
    <property type="match status" value="1"/>
</dbReference>
<feature type="domain" description="D-isomer specific 2-hydroxyacid dehydrogenase catalytic" evidence="2">
    <location>
        <begin position="20"/>
        <end position="306"/>
    </location>
</feature>
<comment type="similarity">
    <text evidence="1">Belongs to the D-isomer specific 2-hydroxyacid dehydrogenase family.</text>
</comment>
<feature type="domain" description="D-isomer specific 2-hydroxyacid dehydrogenase NAD-binding" evidence="3">
    <location>
        <begin position="118"/>
        <end position="250"/>
    </location>
</feature>
<dbReference type="GO" id="GO:0016616">
    <property type="term" value="F:oxidoreductase activity, acting on the CH-OH group of donors, NAD or NADP as acceptor"/>
    <property type="evidence" value="ECO:0007669"/>
    <property type="project" value="InterPro"/>
</dbReference>
<keyword evidence="1" id="KW-0560">Oxidoreductase</keyword>